<evidence type="ECO:0000313" key="3">
    <source>
        <dbReference type="Proteomes" id="UP000183758"/>
    </source>
</evidence>
<evidence type="ECO:0000313" key="2">
    <source>
        <dbReference type="EMBL" id="OIP84450.1"/>
    </source>
</evidence>
<sequence>MSDSAELPPQPGSIGGVNYSPNLKGNRWTVGTPSGLLNLSRKEVRAMQSAGRPKVLPEDERARGPTRSTMLTAAEIEQLKYPDEKPWWEVKKEEEMRQRAKEMRPKTSRLQRLRNWLLGY</sequence>
<dbReference type="AlphaFoldDB" id="A0A1J5HRM7"/>
<dbReference type="Proteomes" id="UP000183758">
    <property type="component" value="Unassembled WGS sequence"/>
</dbReference>
<reference evidence="2 3" key="1">
    <citation type="journal article" date="2016" name="Environ. Microbiol.">
        <title>Genomic resolution of a cold subsurface aquifer community provides metabolic insights for novel microbes adapted to high CO concentrations.</title>
        <authorList>
            <person name="Probst A.J."/>
            <person name="Castelle C.J."/>
            <person name="Singh A."/>
            <person name="Brown C.T."/>
            <person name="Anantharaman K."/>
            <person name="Sharon I."/>
            <person name="Hug L.A."/>
            <person name="Burstein D."/>
            <person name="Emerson J.B."/>
            <person name="Thomas B.C."/>
            <person name="Banfield J.F."/>
        </authorList>
    </citation>
    <scope>NUCLEOTIDE SEQUENCE [LARGE SCALE GENOMIC DNA]</scope>
    <source>
        <strain evidence="2">CG2_30_33_16</strain>
    </source>
</reference>
<accession>A0A1J5HRM7</accession>
<dbReference type="EMBL" id="MNZM01000056">
    <property type="protein sequence ID" value="OIP84450.1"/>
    <property type="molecule type" value="Genomic_DNA"/>
</dbReference>
<gene>
    <name evidence="2" type="ORF">AUK04_02370</name>
</gene>
<proteinExistence type="predicted"/>
<organism evidence="2 3">
    <name type="scientific">Candidatus Roizmanbacteria bacterium CG2_30_33_16</name>
    <dbReference type="NCBI Taxonomy" id="1805340"/>
    <lineage>
        <taxon>Bacteria</taxon>
        <taxon>Candidatus Roizmaniibacteriota</taxon>
    </lineage>
</organism>
<name>A0A1J5HRM7_9BACT</name>
<feature type="region of interest" description="Disordered" evidence="1">
    <location>
        <begin position="1"/>
        <end position="25"/>
    </location>
</feature>
<comment type="caution">
    <text evidence="2">The sequence shown here is derived from an EMBL/GenBank/DDBJ whole genome shotgun (WGS) entry which is preliminary data.</text>
</comment>
<protein>
    <submittedName>
        <fullName evidence="2">Uncharacterized protein</fullName>
    </submittedName>
</protein>
<evidence type="ECO:0000256" key="1">
    <source>
        <dbReference type="SAM" id="MobiDB-lite"/>
    </source>
</evidence>